<dbReference type="SUPFAM" id="SSF47384">
    <property type="entry name" value="Homodimeric domain of signal transducing histidine kinase"/>
    <property type="match status" value="1"/>
</dbReference>
<dbReference type="Pfam" id="PF02518">
    <property type="entry name" value="HATPase_c"/>
    <property type="match status" value="1"/>
</dbReference>
<dbReference type="PRINTS" id="PR00344">
    <property type="entry name" value="BCTRLSENSOR"/>
</dbReference>
<dbReference type="SMART" id="SM00388">
    <property type="entry name" value="HisKA"/>
    <property type="match status" value="1"/>
</dbReference>
<name>A0A0B0I9I3_9BACI</name>
<dbReference type="PROSITE" id="PS50109">
    <property type="entry name" value="HIS_KIN"/>
    <property type="match status" value="1"/>
</dbReference>
<protein>
    <recommendedName>
        <fullName evidence="2">histidine kinase</fullName>
        <ecNumber evidence="2">2.7.13.3</ecNumber>
    </recommendedName>
</protein>
<dbReference type="InterPro" id="IPR003661">
    <property type="entry name" value="HisK_dim/P_dom"/>
</dbReference>
<dbReference type="InterPro" id="IPR004358">
    <property type="entry name" value="Sig_transdc_His_kin-like_C"/>
</dbReference>
<evidence type="ECO:0000256" key="9">
    <source>
        <dbReference type="SAM" id="Phobius"/>
    </source>
</evidence>
<evidence type="ECO:0000256" key="6">
    <source>
        <dbReference type="ARBA" id="ARBA00022777"/>
    </source>
</evidence>
<proteinExistence type="predicted"/>
<dbReference type="AlphaFoldDB" id="A0A0B0I9I3"/>
<keyword evidence="3" id="KW-0597">Phosphoprotein</keyword>
<dbReference type="EC" id="2.7.13.3" evidence="2"/>
<dbReference type="GO" id="GO:0005524">
    <property type="term" value="F:ATP binding"/>
    <property type="evidence" value="ECO:0007669"/>
    <property type="project" value="UniProtKB-KW"/>
</dbReference>
<evidence type="ECO:0000256" key="3">
    <source>
        <dbReference type="ARBA" id="ARBA00022553"/>
    </source>
</evidence>
<feature type="transmembrane region" description="Helical" evidence="9">
    <location>
        <begin position="105"/>
        <end position="125"/>
    </location>
</feature>
<evidence type="ECO:0000259" key="11">
    <source>
        <dbReference type="PROSITE" id="PS50112"/>
    </source>
</evidence>
<feature type="transmembrane region" description="Helical" evidence="9">
    <location>
        <begin position="12"/>
        <end position="31"/>
    </location>
</feature>
<dbReference type="InterPro" id="IPR035965">
    <property type="entry name" value="PAS-like_dom_sf"/>
</dbReference>
<dbReference type="PANTHER" id="PTHR43065:SF10">
    <property type="entry name" value="PEROXIDE STRESS-ACTIVATED HISTIDINE KINASE MAK3"/>
    <property type="match status" value="1"/>
</dbReference>
<comment type="caution">
    <text evidence="12">The sequence shown here is derived from an EMBL/GenBank/DDBJ whole genome shotgun (WGS) entry which is preliminary data.</text>
</comment>
<dbReference type="Pfam" id="PF00512">
    <property type="entry name" value="HisKA"/>
    <property type="match status" value="1"/>
</dbReference>
<dbReference type="Gene3D" id="1.10.287.130">
    <property type="match status" value="1"/>
</dbReference>
<keyword evidence="5" id="KW-0547">Nucleotide-binding</keyword>
<dbReference type="SUPFAM" id="SSF55785">
    <property type="entry name" value="PYP-like sensor domain (PAS domain)"/>
    <property type="match status" value="1"/>
</dbReference>
<dbReference type="RefSeq" id="WP_034631106.1">
    <property type="nucleotide sequence ID" value="NZ_JRJU01000022.1"/>
</dbReference>
<dbReference type="InterPro" id="IPR005467">
    <property type="entry name" value="His_kinase_dom"/>
</dbReference>
<dbReference type="InterPro" id="IPR036890">
    <property type="entry name" value="HATPase_C_sf"/>
</dbReference>
<dbReference type="EMBL" id="JRJU01000022">
    <property type="protein sequence ID" value="KHF39198.1"/>
    <property type="molecule type" value="Genomic_DNA"/>
</dbReference>
<dbReference type="PANTHER" id="PTHR43065">
    <property type="entry name" value="SENSOR HISTIDINE KINASE"/>
    <property type="match status" value="1"/>
</dbReference>
<feature type="transmembrane region" description="Helical" evidence="9">
    <location>
        <begin position="37"/>
        <end position="56"/>
    </location>
</feature>
<sequence length="515" mass="59158">MTFLDFLHKRNQLLLIIIWVCCFFFLLLDGVFFPDYVWPPVGIITCLSLHLFYLFIKNPVVMMYVMISGIYVYTFVVNWIYPEVGYFMFIFFGVMLASVYQRLDALIYAGILATSMIVFFFHYSFEDIFVHVEQDEVLTFVVFSFLTIIYFVFHIRFTRELWMRAQENEQIAKQELQTTQAHLESLFSNVKEGIIMFNEGGEILSFNEAFEQLYGYSKQDLAQASITRIFGEEWRTILQDCHPFLEQKHNTKDNRVIFVNVSVSEIATTSNSKVYSAFVQDVTEMRKTEEQVIQAEKLSSVGRLAAGVAHELRNPLTVLIGFVELLDERSERKKILMITELQRMNLIIDELLMLAKPQAVEKAVIDIEQVLDDVLFLYQGFFSQHEIVVSKVRKGKVPSIYAEPNQVKQVFVNVLKNAVEAIGYNGKIQVVLEQEQNEEVTIMIDDNGTGLDLVALSKLGEPFFTTKKDGTGLGTMIVKKIMNDHGGSVNYQNLPEKGARVTLTFPGTPVKLLNH</sequence>
<keyword evidence="7" id="KW-0067">ATP-binding</keyword>
<organism evidence="12 13">
    <name type="scientific">Halalkalibacter okhensis</name>
    <dbReference type="NCBI Taxonomy" id="333138"/>
    <lineage>
        <taxon>Bacteria</taxon>
        <taxon>Bacillati</taxon>
        <taxon>Bacillota</taxon>
        <taxon>Bacilli</taxon>
        <taxon>Bacillales</taxon>
        <taxon>Bacillaceae</taxon>
        <taxon>Halalkalibacter</taxon>
    </lineage>
</organism>
<dbReference type="InterPro" id="IPR003594">
    <property type="entry name" value="HATPase_dom"/>
</dbReference>
<feature type="domain" description="PAS" evidence="11">
    <location>
        <begin position="179"/>
        <end position="221"/>
    </location>
</feature>
<keyword evidence="6" id="KW-0418">Kinase</keyword>
<keyword evidence="13" id="KW-1185">Reference proteome</keyword>
<evidence type="ECO:0000259" key="10">
    <source>
        <dbReference type="PROSITE" id="PS50109"/>
    </source>
</evidence>
<keyword evidence="9" id="KW-0812">Transmembrane</keyword>
<reference evidence="12 13" key="1">
    <citation type="submission" date="2014-09" db="EMBL/GenBank/DDBJ databases">
        <title>Genome sequencing and annotation of Bacillus Okhensis strain Kh10-101T.</title>
        <authorList>
            <person name="Prakash J.S."/>
        </authorList>
    </citation>
    <scope>NUCLEOTIDE SEQUENCE [LARGE SCALE GENOMIC DNA]</scope>
    <source>
        <strain evidence="13">Kh10-101T</strain>
    </source>
</reference>
<keyword evidence="4" id="KW-0808">Transferase</keyword>
<dbReference type="InterPro" id="IPR000014">
    <property type="entry name" value="PAS"/>
</dbReference>
<comment type="catalytic activity">
    <reaction evidence="1">
        <text>ATP + protein L-histidine = ADP + protein N-phospho-L-histidine.</text>
        <dbReference type="EC" id="2.7.13.3"/>
    </reaction>
</comment>
<evidence type="ECO:0000256" key="7">
    <source>
        <dbReference type="ARBA" id="ARBA00022840"/>
    </source>
</evidence>
<gene>
    <name evidence="12" type="ORF">LQ50_16775</name>
</gene>
<evidence type="ECO:0000256" key="4">
    <source>
        <dbReference type="ARBA" id="ARBA00022679"/>
    </source>
</evidence>
<dbReference type="SMART" id="SM00387">
    <property type="entry name" value="HATPase_c"/>
    <property type="match status" value="1"/>
</dbReference>
<keyword evidence="8" id="KW-0902">Two-component regulatory system</keyword>
<dbReference type="Gene3D" id="3.30.565.10">
    <property type="entry name" value="Histidine kinase-like ATPase, C-terminal domain"/>
    <property type="match status" value="1"/>
</dbReference>
<feature type="domain" description="Histidine kinase" evidence="10">
    <location>
        <begin position="307"/>
        <end position="509"/>
    </location>
</feature>
<dbReference type="Pfam" id="PF13426">
    <property type="entry name" value="PAS_9"/>
    <property type="match status" value="1"/>
</dbReference>
<feature type="transmembrane region" description="Helical" evidence="9">
    <location>
        <begin position="137"/>
        <end position="155"/>
    </location>
</feature>
<dbReference type="Proteomes" id="UP000030832">
    <property type="component" value="Unassembled WGS sequence"/>
</dbReference>
<dbReference type="SUPFAM" id="SSF55874">
    <property type="entry name" value="ATPase domain of HSP90 chaperone/DNA topoisomerase II/histidine kinase"/>
    <property type="match status" value="1"/>
</dbReference>
<dbReference type="CDD" id="cd00082">
    <property type="entry name" value="HisKA"/>
    <property type="match status" value="1"/>
</dbReference>
<dbReference type="PROSITE" id="PS50112">
    <property type="entry name" value="PAS"/>
    <property type="match status" value="1"/>
</dbReference>
<dbReference type="CDD" id="cd00130">
    <property type="entry name" value="PAS"/>
    <property type="match status" value="1"/>
</dbReference>
<dbReference type="STRING" id="333138.LQ50_16775"/>
<evidence type="ECO:0000256" key="2">
    <source>
        <dbReference type="ARBA" id="ARBA00012438"/>
    </source>
</evidence>
<keyword evidence="9" id="KW-1133">Transmembrane helix</keyword>
<dbReference type="Gene3D" id="3.30.450.20">
    <property type="entry name" value="PAS domain"/>
    <property type="match status" value="1"/>
</dbReference>
<evidence type="ECO:0000256" key="5">
    <source>
        <dbReference type="ARBA" id="ARBA00022741"/>
    </source>
</evidence>
<accession>A0A0B0I9I3</accession>
<dbReference type="SMART" id="SM00091">
    <property type="entry name" value="PAS"/>
    <property type="match status" value="1"/>
</dbReference>
<dbReference type="eggNOG" id="COG3852">
    <property type="taxonomic scope" value="Bacteria"/>
</dbReference>
<evidence type="ECO:0000313" key="12">
    <source>
        <dbReference type="EMBL" id="KHF39198.1"/>
    </source>
</evidence>
<dbReference type="NCBIfam" id="TIGR00229">
    <property type="entry name" value="sensory_box"/>
    <property type="match status" value="1"/>
</dbReference>
<evidence type="ECO:0000256" key="1">
    <source>
        <dbReference type="ARBA" id="ARBA00000085"/>
    </source>
</evidence>
<dbReference type="InterPro" id="IPR036097">
    <property type="entry name" value="HisK_dim/P_sf"/>
</dbReference>
<keyword evidence="9" id="KW-0472">Membrane</keyword>
<evidence type="ECO:0000256" key="8">
    <source>
        <dbReference type="ARBA" id="ARBA00023012"/>
    </source>
</evidence>
<evidence type="ECO:0000313" key="13">
    <source>
        <dbReference type="Proteomes" id="UP000030832"/>
    </source>
</evidence>
<dbReference type="GO" id="GO:0000155">
    <property type="term" value="F:phosphorelay sensor kinase activity"/>
    <property type="evidence" value="ECO:0007669"/>
    <property type="project" value="InterPro"/>
</dbReference>
<dbReference type="OrthoDB" id="9815750at2"/>